<feature type="transmembrane region" description="Helical" evidence="13">
    <location>
        <begin position="132"/>
        <end position="152"/>
    </location>
</feature>
<evidence type="ECO:0000256" key="6">
    <source>
        <dbReference type="ARBA" id="ARBA00022692"/>
    </source>
</evidence>
<dbReference type="PANTHER" id="PTHR35864:SF1">
    <property type="entry name" value="ZINC METALLOPROTEASE YWHC-RELATED"/>
    <property type="match status" value="1"/>
</dbReference>
<evidence type="ECO:0000256" key="5">
    <source>
        <dbReference type="ARBA" id="ARBA00022670"/>
    </source>
</evidence>
<keyword evidence="5" id="KW-0645">Protease</keyword>
<evidence type="ECO:0000256" key="4">
    <source>
        <dbReference type="ARBA" id="ARBA00022475"/>
    </source>
</evidence>
<keyword evidence="12 13" id="KW-0472">Membrane</keyword>
<dbReference type="InterPro" id="IPR044537">
    <property type="entry name" value="Rip2-like"/>
</dbReference>
<feature type="transmembrane region" description="Helical" evidence="13">
    <location>
        <begin position="6"/>
        <end position="29"/>
    </location>
</feature>
<evidence type="ECO:0000256" key="9">
    <source>
        <dbReference type="ARBA" id="ARBA00022833"/>
    </source>
</evidence>
<dbReference type="InterPro" id="IPR008915">
    <property type="entry name" value="Peptidase_M50"/>
</dbReference>
<accession>A0A1G1ZWX0</accession>
<comment type="caution">
    <text evidence="15">The sequence shown here is derived from an EMBL/GenBank/DDBJ whole genome shotgun (WGS) entry which is preliminary data.</text>
</comment>
<evidence type="ECO:0000256" key="10">
    <source>
        <dbReference type="ARBA" id="ARBA00022989"/>
    </source>
</evidence>
<evidence type="ECO:0000256" key="3">
    <source>
        <dbReference type="ARBA" id="ARBA00007931"/>
    </source>
</evidence>
<comment type="similarity">
    <text evidence="3">Belongs to the peptidase M50B family.</text>
</comment>
<evidence type="ECO:0000256" key="2">
    <source>
        <dbReference type="ARBA" id="ARBA00004651"/>
    </source>
</evidence>
<feature type="domain" description="Peptidase M50" evidence="14">
    <location>
        <begin position="132"/>
        <end position="187"/>
    </location>
</feature>
<dbReference type="Proteomes" id="UP000176626">
    <property type="component" value="Unassembled WGS sequence"/>
</dbReference>
<dbReference type="EMBL" id="MHJN01000004">
    <property type="protein sequence ID" value="OGY69123.1"/>
    <property type="molecule type" value="Genomic_DNA"/>
</dbReference>
<dbReference type="CDD" id="cd06158">
    <property type="entry name" value="S2P-M50_like_1"/>
    <property type="match status" value="1"/>
</dbReference>
<feature type="transmembrane region" description="Helical" evidence="13">
    <location>
        <begin position="50"/>
        <end position="73"/>
    </location>
</feature>
<organism evidence="15 16">
    <name type="scientific">Candidatus Harrisonbacteria bacterium RIFOXYA1_FULL_48_8</name>
    <dbReference type="NCBI Taxonomy" id="1798411"/>
    <lineage>
        <taxon>Bacteria</taxon>
        <taxon>Candidatus Harrisoniibacteriota</taxon>
    </lineage>
</organism>
<dbReference type="GO" id="GO:0046872">
    <property type="term" value="F:metal ion binding"/>
    <property type="evidence" value="ECO:0007669"/>
    <property type="project" value="UniProtKB-KW"/>
</dbReference>
<keyword evidence="4" id="KW-1003">Cell membrane</keyword>
<keyword evidence="8" id="KW-0378">Hydrolase</keyword>
<dbReference type="Pfam" id="PF02163">
    <property type="entry name" value="Peptidase_M50"/>
    <property type="match status" value="1"/>
</dbReference>
<evidence type="ECO:0000256" key="8">
    <source>
        <dbReference type="ARBA" id="ARBA00022801"/>
    </source>
</evidence>
<keyword evidence="10 13" id="KW-1133">Transmembrane helix</keyword>
<dbReference type="InterPro" id="IPR052348">
    <property type="entry name" value="Metallopeptidase_M50B"/>
</dbReference>
<dbReference type="PANTHER" id="PTHR35864">
    <property type="entry name" value="ZINC METALLOPROTEASE MJ0611-RELATED"/>
    <property type="match status" value="1"/>
</dbReference>
<dbReference type="AlphaFoldDB" id="A0A1G1ZWX0"/>
<dbReference type="GO" id="GO:0008237">
    <property type="term" value="F:metallopeptidase activity"/>
    <property type="evidence" value="ECO:0007669"/>
    <property type="project" value="UniProtKB-KW"/>
</dbReference>
<protein>
    <recommendedName>
        <fullName evidence="14">Peptidase M50 domain-containing protein</fullName>
    </recommendedName>
</protein>
<evidence type="ECO:0000256" key="1">
    <source>
        <dbReference type="ARBA" id="ARBA00001947"/>
    </source>
</evidence>
<evidence type="ECO:0000256" key="13">
    <source>
        <dbReference type="SAM" id="Phobius"/>
    </source>
</evidence>
<reference evidence="15 16" key="1">
    <citation type="journal article" date="2016" name="Nat. Commun.">
        <title>Thousands of microbial genomes shed light on interconnected biogeochemical processes in an aquifer system.</title>
        <authorList>
            <person name="Anantharaman K."/>
            <person name="Brown C.T."/>
            <person name="Hug L.A."/>
            <person name="Sharon I."/>
            <person name="Castelle C.J."/>
            <person name="Probst A.J."/>
            <person name="Thomas B.C."/>
            <person name="Singh A."/>
            <person name="Wilkins M.J."/>
            <person name="Karaoz U."/>
            <person name="Brodie E.L."/>
            <person name="Williams K.H."/>
            <person name="Hubbard S.S."/>
            <person name="Banfield J.F."/>
        </authorList>
    </citation>
    <scope>NUCLEOTIDE SEQUENCE [LARGE SCALE GENOMIC DNA]</scope>
</reference>
<evidence type="ECO:0000259" key="14">
    <source>
        <dbReference type="Pfam" id="PF02163"/>
    </source>
</evidence>
<dbReference type="GO" id="GO:0005886">
    <property type="term" value="C:plasma membrane"/>
    <property type="evidence" value="ECO:0007669"/>
    <property type="project" value="UniProtKB-SubCell"/>
</dbReference>
<dbReference type="GO" id="GO:0006508">
    <property type="term" value="P:proteolysis"/>
    <property type="evidence" value="ECO:0007669"/>
    <property type="project" value="UniProtKB-KW"/>
</dbReference>
<comment type="subcellular location">
    <subcellularLocation>
        <location evidence="2">Cell membrane</location>
        <topology evidence="2">Multi-pass membrane protein</topology>
    </subcellularLocation>
</comment>
<evidence type="ECO:0000256" key="11">
    <source>
        <dbReference type="ARBA" id="ARBA00023049"/>
    </source>
</evidence>
<keyword evidence="11" id="KW-0482">Metalloprotease</keyword>
<comment type="cofactor">
    <cofactor evidence="1">
        <name>Zn(2+)</name>
        <dbReference type="ChEBI" id="CHEBI:29105"/>
    </cofactor>
</comment>
<sequence>MDISLMIWAIVVLVFSVILHEVSHGWIALKFGDRTAEFAGRLTLNPIPHLDLFGSIILPAILIFTGSPIMLGWAKPVPVNPDNFRNYRWGTFWVSIAGIATNLCLALVFGLAIRLLVTFGMIDVSGSEPGRLFAMLCLPVIINLFLAVFNLVPIPPLDGFNVFASLFGVIEKAQAAIARFGLAWFVVLFVLLWVSPIISIMTNVVFFLGGIITGI</sequence>
<evidence type="ECO:0000256" key="7">
    <source>
        <dbReference type="ARBA" id="ARBA00022723"/>
    </source>
</evidence>
<evidence type="ECO:0000256" key="12">
    <source>
        <dbReference type="ARBA" id="ARBA00023136"/>
    </source>
</evidence>
<keyword evidence="9" id="KW-0862">Zinc</keyword>
<keyword evidence="7" id="KW-0479">Metal-binding</keyword>
<feature type="transmembrane region" description="Helical" evidence="13">
    <location>
        <begin position="182"/>
        <end position="212"/>
    </location>
</feature>
<feature type="transmembrane region" description="Helical" evidence="13">
    <location>
        <begin position="93"/>
        <end position="120"/>
    </location>
</feature>
<evidence type="ECO:0000313" key="16">
    <source>
        <dbReference type="Proteomes" id="UP000176626"/>
    </source>
</evidence>
<name>A0A1G1ZWX0_9BACT</name>
<proteinExistence type="inferred from homology"/>
<keyword evidence="6 13" id="KW-0812">Transmembrane</keyword>
<evidence type="ECO:0000313" key="15">
    <source>
        <dbReference type="EMBL" id="OGY69123.1"/>
    </source>
</evidence>
<gene>
    <name evidence="15" type="ORF">A2214_01895</name>
</gene>